<dbReference type="AlphaFoldDB" id="A0A6A6URJ8"/>
<protein>
    <recommendedName>
        <fullName evidence="1">F-box domain-containing protein</fullName>
    </recommendedName>
</protein>
<evidence type="ECO:0000259" key="1">
    <source>
        <dbReference type="PROSITE" id="PS50181"/>
    </source>
</evidence>
<dbReference type="EMBL" id="MU004230">
    <property type="protein sequence ID" value="KAF2674037.1"/>
    <property type="molecule type" value="Genomic_DNA"/>
</dbReference>
<dbReference type="Gene3D" id="2.130.10.10">
    <property type="entry name" value="YVTN repeat-like/Quinoprotein amine dehydrogenase"/>
    <property type="match status" value="1"/>
</dbReference>
<keyword evidence="3" id="KW-1185">Reference proteome</keyword>
<name>A0A6A6URJ8_9PEZI</name>
<dbReference type="InterPro" id="IPR001810">
    <property type="entry name" value="F-box_dom"/>
</dbReference>
<accession>A0A6A6URJ8</accession>
<dbReference type="SUPFAM" id="SSF81383">
    <property type="entry name" value="F-box domain"/>
    <property type="match status" value="1"/>
</dbReference>
<feature type="domain" description="F-box" evidence="1">
    <location>
        <begin position="1"/>
        <end position="45"/>
    </location>
</feature>
<reference evidence="2" key="1">
    <citation type="journal article" date="2020" name="Stud. Mycol.">
        <title>101 Dothideomycetes genomes: a test case for predicting lifestyles and emergence of pathogens.</title>
        <authorList>
            <person name="Haridas S."/>
            <person name="Albert R."/>
            <person name="Binder M."/>
            <person name="Bloem J."/>
            <person name="Labutti K."/>
            <person name="Salamov A."/>
            <person name="Andreopoulos B."/>
            <person name="Baker S."/>
            <person name="Barry K."/>
            <person name="Bills G."/>
            <person name="Bluhm B."/>
            <person name="Cannon C."/>
            <person name="Castanera R."/>
            <person name="Culley D."/>
            <person name="Daum C."/>
            <person name="Ezra D."/>
            <person name="Gonzalez J."/>
            <person name="Henrissat B."/>
            <person name="Kuo A."/>
            <person name="Liang C."/>
            <person name="Lipzen A."/>
            <person name="Lutzoni F."/>
            <person name="Magnuson J."/>
            <person name="Mondo S."/>
            <person name="Nolan M."/>
            <person name="Ohm R."/>
            <person name="Pangilinan J."/>
            <person name="Park H.-J."/>
            <person name="Ramirez L."/>
            <person name="Alfaro M."/>
            <person name="Sun H."/>
            <person name="Tritt A."/>
            <person name="Yoshinaga Y."/>
            <person name="Zwiers L.-H."/>
            <person name="Turgeon B."/>
            <person name="Goodwin S."/>
            <person name="Spatafora J."/>
            <person name="Crous P."/>
            <person name="Grigoriev I."/>
        </authorList>
    </citation>
    <scope>NUCLEOTIDE SEQUENCE</scope>
    <source>
        <strain evidence="2">CBS 115976</strain>
    </source>
</reference>
<dbReference type="PROSITE" id="PS50181">
    <property type="entry name" value="FBOX"/>
    <property type="match status" value="1"/>
</dbReference>
<sequence>MLGNLPPEILSQICLELPSAQAVRGISLTNHRLHNFVQDEGWKIFVQTYFPSYLNGLASTINYSEAAKSLTALSKSWDRRALLVKTVQPSPWDLRYGTNDTSRSRRPWAAVSSSNGSNYAIGARTRRRGQTMGFQPAVDSQEEIIGGDWTSRREYLVWGAGPQLGFRVRCINADPIESWQATTEEHGNLIHWTWYHPDNWRDGQDDITALKMLSSSFVQEHTHARWPFCSVMVIVGNASGTLKIFDINLTHSPPDASAWLSGSYVLANPNGSAVRSLDISPSGEHVAAMFADGKLSVYHLVRTPSSSPGRQKCALGSFEFDLTDLQATLNSLEDLLPISTLQVDTKKYGHTWACSFLSDDRIAVGSGRSFEPLQVYTITSSGISQQVTLGS</sequence>
<dbReference type="InterPro" id="IPR036322">
    <property type="entry name" value="WD40_repeat_dom_sf"/>
</dbReference>
<proteinExistence type="predicted"/>
<dbReference type="Proteomes" id="UP000799302">
    <property type="component" value="Unassembled WGS sequence"/>
</dbReference>
<dbReference type="InterPro" id="IPR036047">
    <property type="entry name" value="F-box-like_dom_sf"/>
</dbReference>
<dbReference type="InterPro" id="IPR015943">
    <property type="entry name" value="WD40/YVTN_repeat-like_dom_sf"/>
</dbReference>
<dbReference type="SUPFAM" id="SSF50978">
    <property type="entry name" value="WD40 repeat-like"/>
    <property type="match status" value="1"/>
</dbReference>
<dbReference type="OrthoDB" id="1259151at2759"/>
<evidence type="ECO:0000313" key="3">
    <source>
        <dbReference type="Proteomes" id="UP000799302"/>
    </source>
</evidence>
<gene>
    <name evidence="2" type="ORF">BT63DRAFT_917</name>
</gene>
<evidence type="ECO:0000313" key="2">
    <source>
        <dbReference type="EMBL" id="KAF2674037.1"/>
    </source>
</evidence>
<organism evidence="2 3">
    <name type="scientific">Microthyrium microscopicum</name>
    <dbReference type="NCBI Taxonomy" id="703497"/>
    <lineage>
        <taxon>Eukaryota</taxon>
        <taxon>Fungi</taxon>
        <taxon>Dikarya</taxon>
        <taxon>Ascomycota</taxon>
        <taxon>Pezizomycotina</taxon>
        <taxon>Dothideomycetes</taxon>
        <taxon>Dothideomycetes incertae sedis</taxon>
        <taxon>Microthyriales</taxon>
        <taxon>Microthyriaceae</taxon>
        <taxon>Microthyrium</taxon>
    </lineage>
</organism>